<dbReference type="Pfam" id="PF00266">
    <property type="entry name" value="Aminotran_5"/>
    <property type="match status" value="1"/>
</dbReference>
<comment type="pathway">
    <text evidence="2">Amino-acid biosynthesis; L-serine biosynthesis; L-serine from 3-phospho-D-glycerate: step 2/3.</text>
</comment>
<evidence type="ECO:0000256" key="3">
    <source>
        <dbReference type="ARBA" id="ARBA00006904"/>
    </source>
</evidence>
<comment type="catalytic activity">
    <reaction evidence="10">
        <text>4-(phosphooxy)-L-threonine + 2-oxoglutarate = (R)-3-hydroxy-2-oxo-4-phosphooxybutanoate + L-glutamate</text>
        <dbReference type="Rhea" id="RHEA:16573"/>
        <dbReference type="ChEBI" id="CHEBI:16810"/>
        <dbReference type="ChEBI" id="CHEBI:29985"/>
        <dbReference type="ChEBI" id="CHEBI:58452"/>
        <dbReference type="ChEBI" id="CHEBI:58538"/>
        <dbReference type="EC" id="2.6.1.52"/>
    </reaction>
</comment>
<keyword evidence="6" id="KW-0028">Amino-acid biosynthesis</keyword>
<dbReference type="STRING" id="51028.A0A0N4VCH6"/>
<reference evidence="16" key="1">
    <citation type="submission" date="2017-02" db="UniProtKB">
        <authorList>
            <consortium name="WormBaseParasite"/>
        </authorList>
    </citation>
    <scope>IDENTIFICATION</scope>
</reference>
<sequence>MRRVINFGAGPAKISDEVLKRVQEEFIVLDGTGTSIVVLFCCFMRVHIENLLQSFKGYVIYILELGHRTSDFKNMLNETVKLLRDEMSIPNEYTVLFMHGGATAQFAAIPVNLRDEHDSADYAITGRWSQAAAKEGSKYIDVRKVFKPLERFDTVPDFSTWDRNPNAAYLYYCSNETVDGVEFKDVPETTPAVPLIADVSSNILSRPFSFINHGLVFASTQKNLGAAGLAIAIVRKDLIKPTSGVPSILSYYEMERTLSNYNTPNVFGIYVTKLVLEWIRDQGGVEEMAKRNEKKAKLIYDVIDSSSGFYYSFVEPKYRSSMNIPFRITNEYGNAEELEAKFLAGAVRKGMIGLKGHRSVGGIRASLYNAMTVEETDILREYMEEFQKTQSIE</sequence>
<dbReference type="WBParaSite" id="EVEC_0000827201-mRNA-1">
    <property type="protein sequence ID" value="EVEC_0000827201-mRNA-1"/>
    <property type="gene ID" value="EVEC_0000827201"/>
</dbReference>
<evidence type="ECO:0000256" key="8">
    <source>
        <dbReference type="ARBA" id="ARBA00022898"/>
    </source>
</evidence>
<dbReference type="EC" id="2.6.1.52" evidence="4"/>
<dbReference type="InterPro" id="IPR022278">
    <property type="entry name" value="Pser_aminoTfrase"/>
</dbReference>
<reference evidence="14 15" key="2">
    <citation type="submission" date="2018-10" db="EMBL/GenBank/DDBJ databases">
        <authorList>
            <consortium name="Pathogen Informatics"/>
        </authorList>
    </citation>
    <scope>NUCLEOTIDE SEQUENCE [LARGE SCALE GENOMIC DNA]</scope>
</reference>
<keyword evidence="8" id="KW-0663">Pyridoxal phosphate</keyword>
<evidence type="ECO:0000256" key="7">
    <source>
        <dbReference type="ARBA" id="ARBA00022679"/>
    </source>
</evidence>
<evidence type="ECO:0000256" key="1">
    <source>
        <dbReference type="ARBA" id="ARBA00001933"/>
    </source>
</evidence>
<name>A0A0N4VCH6_ENTVE</name>
<protein>
    <recommendedName>
        <fullName evidence="4">phosphoserine transaminase</fullName>
        <ecNumber evidence="4">2.6.1.52</ecNumber>
    </recommendedName>
</protein>
<accession>A0A0N4VCH6</accession>
<dbReference type="InterPro" id="IPR020578">
    <property type="entry name" value="Aminotrans_V_PyrdxlP_BS"/>
</dbReference>
<dbReference type="PIRSF" id="PIRSF000525">
    <property type="entry name" value="SerC"/>
    <property type="match status" value="1"/>
</dbReference>
<comment type="catalytic activity">
    <reaction evidence="11">
        <text>O-phospho-L-serine + 2-oxoglutarate = 3-phosphooxypyruvate + L-glutamate</text>
        <dbReference type="Rhea" id="RHEA:14329"/>
        <dbReference type="ChEBI" id="CHEBI:16810"/>
        <dbReference type="ChEBI" id="CHEBI:18110"/>
        <dbReference type="ChEBI" id="CHEBI:29985"/>
        <dbReference type="ChEBI" id="CHEBI:57524"/>
        <dbReference type="EC" id="2.6.1.52"/>
    </reaction>
</comment>
<evidence type="ECO:0000313" key="16">
    <source>
        <dbReference type="WBParaSite" id="EVEC_0000827201-mRNA-1"/>
    </source>
</evidence>
<evidence type="ECO:0000259" key="13">
    <source>
        <dbReference type="Pfam" id="PF00266"/>
    </source>
</evidence>
<dbReference type="InterPro" id="IPR015422">
    <property type="entry name" value="PyrdxlP-dep_Trfase_small"/>
</dbReference>
<keyword evidence="9" id="KW-0718">Serine biosynthesis</keyword>
<dbReference type="SUPFAM" id="SSF53383">
    <property type="entry name" value="PLP-dependent transferases"/>
    <property type="match status" value="1"/>
</dbReference>
<dbReference type="PROSITE" id="PS00595">
    <property type="entry name" value="AA_TRANSFER_CLASS_5"/>
    <property type="match status" value="1"/>
</dbReference>
<dbReference type="UniPathway" id="UPA00244">
    <property type="reaction ID" value="UER00311"/>
</dbReference>
<dbReference type="Proteomes" id="UP000274131">
    <property type="component" value="Unassembled WGS sequence"/>
</dbReference>
<dbReference type="Gene3D" id="3.40.640.10">
    <property type="entry name" value="Type I PLP-dependent aspartate aminotransferase-like (Major domain)"/>
    <property type="match status" value="1"/>
</dbReference>
<comment type="similarity">
    <text evidence="3">Belongs to the class-V pyridoxal-phosphate-dependent aminotransferase family. SerC subfamily.</text>
</comment>
<dbReference type="OrthoDB" id="1703350at2759"/>
<dbReference type="PANTHER" id="PTHR43247:SF1">
    <property type="entry name" value="PHOSPHOSERINE AMINOTRANSFERASE"/>
    <property type="match status" value="1"/>
</dbReference>
<keyword evidence="7" id="KW-0808">Transferase</keyword>
<gene>
    <name evidence="14" type="ORF">EVEC_LOCUS7756</name>
</gene>
<feature type="domain" description="Aminotransferase class V" evidence="13">
    <location>
        <begin position="56"/>
        <end position="379"/>
    </location>
</feature>
<dbReference type="EMBL" id="UXUI01009073">
    <property type="protein sequence ID" value="VDD93005.1"/>
    <property type="molecule type" value="Genomic_DNA"/>
</dbReference>
<dbReference type="FunFam" id="3.90.1150.10:FF:000006">
    <property type="entry name" value="Phosphoserine aminotransferase"/>
    <property type="match status" value="1"/>
</dbReference>
<evidence type="ECO:0000256" key="11">
    <source>
        <dbReference type="ARBA" id="ARBA00049007"/>
    </source>
</evidence>
<organism evidence="16">
    <name type="scientific">Enterobius vermicularis</name>
    <name type="common">Human pinworm</name>
    <dbReference type="NCBI Taxonomy" id="51028"/>
    <lineage>
        <taxon>Eukaryota</taxon>
        <taxon>Metazoa</taxon>
        <taxon>Ecdysozoa</taxon>
        <taxon>Nematoda</taxon>
        <taxon>Chromadorea</taxon>
        <taxon>Rhabditida</taxon>
        <taxon>Spirurina</taxon>
        <taxon>Oxyuridomorpha</taxon>
        <taxon>Oxyuroidea</taxon>
        <taxon>Oxyuridae</taxon>
        <taxon>Enterobius</taxon>
    </lineage>
</organism>
<evidence type="ECO:0000256" key="2">
    <source>
        <dbReference type="ARBA" id="ARBA00005099"/>
    </source>
</evidence>
<dbReference type="GO" id="GO:0006564">
    <property type="term" value="P:L-serine biosynthetic process"/>
    <property type="evidence" value="ECO:0007669"/>
    <property type="project" value="UniProtKB-KW"/>
</dbReference>
<dbReference type="GO" id="GO:0030170">
    <property type="term" value="F:pyridoxal phosphate binding"/>
    <property type="evidence" value="ECO:0007669"/>
    <property type="project" value="TreeGrafter"/>
</dbReference>
<dbReference type="NCBIfam" id="NF003764">
    <property type="entry name" value="PRK05355.1"/>
    <property type="match status" value="1"/>
</dbReference>
<dbReference type="FunFam" id="3.40.640.10:FF:000010">
    <property type="entry name" value="Phosphoserine aminotransferase"/>
    <property type="match status" value="1"/>
</dbReference>
<evidence type="ECO:0000313" key="15">
    <source>
        <dbReference type="Proteomes" id="UP000274131"/>
    </source>
</evidence>
<dbReference type="Gene3D" id="3.90.1150.10">
    <property type="entry name" value="Aspartate Aminotransferase, domain 1"/>
    <property type="match status" value="1"/>
</dbReference>
<comment type="cofactor">
    <cofactor evidence="1 12">
        <name>pyridoxal 5'-phosphate</name>
        <dbReference type="ChEBI" id="CHEBI:597326"/>
    </cofactor>
</comment>
<dbReference type="HAMAP" id="MF_00160">
    <property type="entry name" value="SerC_aminotrans_5"/>
    <property type="match status" value="1"/>
</dbReference>
<evidence type="ECO:0000313" key="14">
    <source>
        <dbReference type="EMBL" id="VDD93005.1"/>
    </source>
</evidence>
<evidence type="ECO:0000256" key="4">
    <source>
        <dbReference type="ARBA" id="ARBA00013030"/>
    </source>
</evidence>
<keyword evidence="5" id="KW-0032">Aminotransferase</keyword>
<dbReference type="InterPro" id="IPR015421">
    <property type="entry name" value="PyrdxlP-dep_Trfase_major"/>
</dbReference>
<evidence type="ECO:0000256" key="10">
    <source>
        <dbReference type="ARBA" id="ARBA00047630"/>
    </source>
</evidence>
<dbReference type="PANTHER" id="PTHR43247">
    <property type="entry name" value="PHOSPHOSERINE AMINOTRANSFERASE"/>
    <property type="match status" value="1"/>
</dbReference>
<proteinExistence type="inferred from homology"/>
<dbReference type="InterPro" id="IPR015424">
    <property type="entry name" value="PyrdxlP-dep_Trfase"/>
</dbReference>
<dbReference type="GO" id="GO:0005737">
    <property type="term" value="C:cytoplasm"/>
    <property type="evidence" value="ECO:0007669"/>
    <property type="project" value="TreeGrafter"/>
</dbReference>
<dbReference type="UniPathway" id="UPA00135">
    <property type="reaction ID" value="UER00197"/>
</dbReference>
<evidence type="ECO:0000256" key="6">
    <source>
        <dbReference type="ARBA" id="ARBA00022605"/>
    </source>
</evidence>
<dbReference type="InterPro" id="IPR000192">
    <property type="entry name" value="Aminotrans_V_dom"/>
</dbReference>
<keyword evidence="15" id="KW-1185">Reference proteome</keyword>
<evidence type="ECO:0000256" key="9">
    <source>
        <dbReference type="ARBA" id="ARBA00023299"/>
    </source>
</evidence>
<dbReference type="GO" id="GO:0004648">
    <property type="term" value="F:O-phospho-L-serine:2-oxoglutarate aminotransferase activity"/>
    <property type="evidence" value="ECO:0007669"/>
    <property type="project" value="UniProtKB-EC"/>
</dbReference>
<dbReference type="AlphaFoldDB" id="A0A0N4VCH6"/>
<evidence type="ECO:0000256" key="12">
    <source>
        <dbReference type="RuleBase" id="RU004504"/>
    </source>
</evidence>
<evidence type="ECO:0000256" key="5">
    <source>
        <dbReference type="ARBA" id="ARBA00022576"/>
    </source>
</evidence>